<feature type="chain" id="PRO_5046361578" description="Serine/threonine protein kinase" evidence="2">
    <location>
        <begin position="25"/>
        <end position="186"/>
    </location>
</feature>
<protein>
    <recommendedName>
        <fullName evidence="5">Serine/threonine protein kinase</fullName>
    </recommendedName>
</protein>
<evidence type="ECO:0008006" key="5">
    <source>
        <dbReference type="Google" id="ProtNLM"/>
    </source>
</evidence>
<reference evidence="4" key="1">
    <citation type="journal article" date="2019" name="Int. J. Syst. Evol. Microbiol.">
        <title>The Global Catalogue of Microorganisms (GCM) 10K type strain sequencing project: providing services to taxonomists for standard genome sequencing and annotation.</title>
        <authorList>
            <consortium name="The Broad Institute Genomics Platform"/>
            <consortium name="The Broad Institute Genome Sequencing Center for Infectious Disease"/>
            <person name="Wu L."/>
            <person name="Ma J."/>
        </authorList>
    </citation>
    <scope>NUCLEOTIDE SEQUENCE [LARGE SCALE GENOMIC DNA]</scope>
    <source>
        <strain evidence="4">CCM 8912</strain>
    </source>
</reference>
<evidence type="ECO:0000256" key="2">
    <source>
        <dbReference type="SAM" id="SignalP"/>
    </source>
</evidence>
<evidence type="ECO:0000256" key="1">
    <source>
        <dbReference type="SAM" id="MobiDB-lite"/>
    </source>
</evidence>
<name>A0ABW4CV14_9LACO</name>
<feature type="compositionally biased region" description="Low complexity" evidence="1">
    <location>
        <begin position="75"/>
        <end position="97"/>
    </location>
</feature>
<evidence type="ECO:0000313" key="4">
    <source>
        <dbReference type="Proteomes" id="UP001597212"/>
    </source>
</evidence>
<organism evidence="3 4">
    <name type="scientific">Lacticaseibacillus hegangensis</name>
    <dbReference type="NCBI Taxonomy" id="2486010"/>
    <lineage>
        <taxon>Bacteria</taxon>
        <taxon>Bacillati</taxon>
        <taxon>Bacillota</taxon>
        <taxon>Bacilli</taxon>
        <taxon>Lactobacillales</taxon>
        <taxon>Lactobacillaceae</taxon>
        <taxon>Lacticaseibacillus</taxon>
    </lineage>
</organism>
<dbReference type="RefSeq" id="WP_125757435.1">
    <property type="nucleotide sequence ID" value="NZ_JBHTOK010000013.1"/>
</dbReference>
<feature type="region of interest" description="Disordered" evidence="1">
    <location>
        <begin position="48"/>
        <end position="97"/>
    </location>
</feature>
<comment type="caution">
    <text evidence="3">The sequence shown here is derived from an EMBL/GenBank/DDBJ whole genome shotgun (WGS) entry which is preliminary data.</text>
</comment>
<gene>
    <name evidence="3" type="ORF">ACFQ5K_02990</name>
</gene>
<dbReference type="EMBL" id="JBHTOK010000013">
    <property type="protein sequence ID" value="MFD1440355.1"/>
    <property type="molecule type" value="Genomic_DNA"/>
</dbReference>
<sequence length="186" mass="18803">MKKWLLISALTLGLIGGGAGMAYSQTDEASTTPSVQTPAVTKSRAKISVNASKQAKAPAAPTRQQAASVKPAPQTASETKPTAAAANASSAAAKPAAQSTSQQATGLAAYYGTWHNAAVTLTLSGSTMTVAQSGQSSITTTYRAVPSGAGYLFTPTDVEADSLLLVLSHGQLQWVTGASAPLILVR</sequence>
<keyword evidence="4" id="KW-1185">Reference proteome</keyword>
<dbReference type="Proteomes" id="UP001597212">
    <property type="component" value="Unassembled WGS sequence"/>
</dbReference>
<feature type="signal peptide" evidence="2">
    <location>
        <begin position="1"/>
        <end position="24"/>
    </location>
</feature>
<accession>A0ABW4CV14</accession>
<proteinExistence type="predicted"/>
<keyword evidence="2" id="KW-0732">Signal</keyword>
<evidence type="ECO:0000313" key="3">
    <source>
        <dbReference type="EMBL" id="MFD1440355.1"/>
    </source>
</evidence>